<protein>
    <recommendedName>
        <fullName evidence="4">MucB/RseB N-terminal domain-containing protein</fullName>
    </recommendedName>
</protein>
<gene>
    <name evidence="2" type="ORF">A9C19_08735</name>
</gene>
<dbReference type="RefSeq" id="WP_072579618.1">
    <property type="nucleotide sequence ID" value="NZ_CP016020.1"/>
</dbReference>
<proteinExistence type="predicted"/>
<dbReference type="PANTHER" id="PTHR37507:SF2">
    <property type="entry name" value="SPORULATION PROTEIN YDCC"/>
    <property type="match status" value="1"/>
</dbReference>
<feature type="chain" id="PRO_5038749052" description="MucB/RseB N-terminal domain-containing protein" evidence="1">
    <location>
        <begin position="22"/>
        <end position="355"/>
    </location>
</feature>
<dbReference type="OrthoDB" id="2389132at2"/>
<keyword evidence="3" id="KW-1185">Reference proteome</keyword>
<name>A0A1L3MRD4_9BACI</name>
<evidence type="ECO:0000256" key="1">
    <source>
        <dbReference type="SAM" id="SignalP"/>
    </source>
</evidence>
<dbReference type="InterPro" id="IPR052944">
    <property type="entry name" value="Sporulation_related"/>
</dbReference>
<accession>A0A1L3MRD4</accession>
<dbReference type="Proteomes" id="UP000181936">
    <property type="component" value="Chromosome"/>
</dbReference>
<evidence type="ECO:0000313" key="2">
    <source>
        <dbReference type="EMBL" id="APH04824.1"/>
    </source>
</evidence>
<dbReference type="AlphaFoldDB" id="A0A1L3MRD4"/>
<dbReference type="Gene3D" id="2.50.20.10">
    <property type="entry name" value="Lipoprotein localisation LolA/LolB/LppX"/>
    <property type="match status" value="1"/>
</dbReference>
<feature type="signal peptide" evidence="1">
    <location>
        <begin position="1"/>
        <end position="21"/>
    </location>
</feature>
<evidence type="ECO:0008006" key="4">
    <source>
        <dbReference type="Google" id="ProtNLM"/>
    </source>
</evidence>
<dbReference type="InterPro" id="IPR029046">
    <property type="entry name" value="LolA/LolB/LppX"/>
</dbReference>
<reference evidence="2 3" key="1">
    <citation type="journal article" date="2016" name="Sci. Rep.">
        <title>Complete genome sequence and transcriptomic analysis of a novel marine strain Bacillus weihaiensis reveals the mechanism of brown algae degradation.</title>
        <authorList>
            <person name="Zhu Y."/>
            <person name="Chen P."/>
            <person name="Bao Y."/>
            <person name="Men Y."/>
            <person name="Zeng Y."/>
            <person name="Yang J."/>
            <person name="Sun J."/>
            <person name="Sun Y."/>
        </authorList>
    </citation>
    <scope>NUCLEOTIDE SEQUENCE [LARGE SCALE GENOMIC DNA]</scope>
    <source>
        <strain evidence="2 3">Alg07</strain>
    </source>
</reference>
<dbReference type="SUPFAM" id="SSF89392">
    <property type="entry name" value="Prokaryotic lipoproteins and lipoprotein localization factors"/>
    <property type="match status" value="1"/>
</dbReference>
<dbReference type="PROSITE" id="PS51257">
    <property type="entry name" value="PROKAR_LIPOPROTEIN"/>
    <property type="match status" value="1"/>
</dbReference>
<evidence type="ECO:0000313" key="3">
    <source>
        <dbReference type="Proteomes" id="UP000181936"/>
    </source>
</evidence>
<dbReference type="STRING" id="1547283.A9C19_08735"/>
<sequence>MRFRKCWLSICLILNVGFISGCSDEVSASSEEIMMNALESSKEVKEYYGEATLNISMDSEESANITMEEYVDKTGKRKIITRDEQENTTYTLNNGEEVITYDEKMKQAFSINIQQDELPSSMSPKDQVTTLLNGLSETHSIEVVGEEELIGRETFHLKASPKKDDSLLGIMEFWVDKKSWFTLKSISYSGNSRSEIIYDKINFDPSFSKDTFTLDIPKDIEVEVLDVGNQSQTSSLEEAEKALGKKILLFTGESTTLESIEIEKIGGELNRTEVYMTYFEDSIPAFSVSVFETPNGEGMSLHSSKWKVRGHITEYDELIRTLSWDENGLRYVVMIQNPDLSVDDVVQKTETMKIQ</sequence>
<dbReference type="PANTHER" id="PTHR37507">
    <property type="entry name" value="SPORULATION PROTEIN YDCC"/>
    <property type="match status" value="1"/>
</dbReference>
<organism evidence="2 3">
    <name type="scientific">Bacillus weihaiensis</name>
    <dbReference type="NCBI Taxonomy" id="1547283"/>
    <lineage>
        <taxon>Bacteria</taxon>
        <taxon>Bacillati</taxon>
        <taxon>Bacillota</taxon>
        <taxon>Bacilli</taxon>
        <taxon>Bacillales</taxon>
        <taxon>Bacillaceae</taxon>
        <taxon>Bacillus</taxon>
    </lineage>
</organism>
<keyword evidence="1" id="KW-0732">Signal</keyword>
<dbReference type="EMBL" id="CP016020">
    <property type="protein sequence ID" value="APH04824.1"/>
    <property type="molecule type" value="Genomic_DNA"/>
</dbReference>
<dbReference type="KEGG" id="bwh:A9C19_08735"/>